<feature type="domain" description="GIY-YIG" evidence="2">
    <location>
        <begin position="1"/>
        <end position="75"/>
    </location>
</feature>
<accession>A0AAE3MKG0</accession>
<dbReference type="SUPFAM" id="SSF82771">
    <property type="entry name" value="GIY-YIG endonuclease"/>
    <property type="match status" value="1"/>
</dbReference>
<protein>
    <submittedName>
        <fullName evidence="3">GIY-YIG nuclease family protein</fullName>
    </submittedName>
</protein>
<dbReference type="InterPro" id="IPR050190">
    <property type="entry name" value="UPF0213_domain"/>
</dbReference>
<organism evidence="3 4">
    <name type="scientific">Lentiprolixibacter aurantiacus</name>
    <dbReference type="NCBI Taxonomy" id="2993939"/>
    <lineage>
        <taxon>Bacteria</taxon>
        <taxon>Pseudomonadati</taxon>
        <taxon>Bacteroidota</taxon>
        <taxon>Flavobacteriia</taxon>
        <taxon>Flavobacteriales</taxon>
        <taxon>Flavobacteriaceae</taxon>
        <taxon>Lentiprolixibacter</taxon>
    </lineage>
</organism>
<evidence type="ECO:0000313" key="3">
    <source>
        <dbReference type="EMBL" id="MCX2718868.1"/>
    </source>
</evidence>
<dbReference type="EMBL" id="JAPFQP010000001">
    <property type="protein sequence ID" value="MCX2718868.1"/>
    <property type="molecule type" value="Genomic_DNA"/>
</dbReference>
<dbReference type="AlphaFoldDB" id="A0AAE3MKG0"/>
<dbReference type="PANTHER" id="PTHR34477:SF1">
    <property type="entry name" value="UPF0213 PROTEIN YHBQ"/>
    <property type="match status" value="1"/>
</dbReference>
<dbReference type="InterPro" id="IPR000305">
    <property type="entry name" value="GIY-YIG_endonuc"/>
</dbReference>
<name>A0AAE3MKG0_9FLAO</name>
<comment type="similarity">
    <text evidence="1">Belongs to the UPF0213 family.</text>
</comment>
<dbReference type="InterPro" id="IPR035901">
    <property type="entry name" value="GIY-YIG_endonuc_sf"/>
</dbReference>
<dbReference type="Gene3D" id="3.40.1440.10">
    <property type="entry name" value="GIY-YIG endonuclease"/>
    <property type="match status" value="1"/>
</dbReference>
<gene>
    <name evidence="3" type="ORF">OO016_04565</name>
</gene>
<evidence type="ECO:0000256" key="1">
    <source>
        <dbReference type="ARBA" id="ARBA00007435"/>
    </source>
</evidence>
<dbReference type="Pfam" id="PF01541">
    <property type="entry name" value="GIY-YIG"/>
    <property type="match status" value="1"/>
</dbReference>
<sequence>MIEVYAIRSIHRKYIYVGITNNIVRRLKEHNKGYNKKTKAYSPYELIYTKGFATRSEARKHEKFLKSGSGKEFLKTLQ</sequence>
<dbReference type="PANTHER" id="PTHR34477">
    <property type="entry name" value="UPF0213 PROTEIN YHBQ"/>
    <property type="match status" value="1"/>
</dbReference>
<comment type="caution">
    <text evidence="3">The sequence shown here is derived from an EMBL/GenBank/DDBJ whole genome shotgun (WGS) entry which is preliminary data.</text>
</comment>
<evidence type="ECO:0000313" key="4">
    <source>
        <dbReference type="Proteomes" id="UP001207116"/>
    </source>
</evidence>
<proteinExistence type="inferred from homology"/>
<dbReference type="Proteomes" id="UP001207116">
    <property type="component" value="Unassembled WGS sequence"/>
</dbReference>
<dbReference type="PROSITE" id="PS50164">
    <property type="entry name" value="GIY_YIG"/>
    <property type="match status" value="1"/>
</dbReference>
<keyword evidence="4" id="KW-1185">Reference proteome</keyword>
<evidence type="ECO:0000259" key="2">
    <source>
        <dbReference type="PROSITE" id="PS50164"/>
    </source>
</evidence>
<dbReference type="RefSeq" id="WP_266011213.1">
    <property type="nucleotide sequence ID" value="NZ_JAPFQP010000001.1"/>
</dbReference>
<reference evidence="3" key="1">
    <citation type="submission" date="2022-11" db="EMBL/GenBank/DDBJ databases">
        <title>The characterization of three novel Bacteroidetes species and genomic analysis of their roles in tidal elemental geochemical cycles.</title>
        <authorList>
            <person name="Ma K.-J."/>
        </authorList>
    </citation>
    <scope>NUCLEOTIDE SEQUENCE</scope>
    <source>
        <strain evidence="3">M415</strain>
    </source>
</reference>
<dbReference type="CDD" id="cd10449">
    <property type="entry name" value="GIY-YIG_SLX1_like"/>
    <property type="match status" value="1"/>
</dbReference>